<gene>
    <name evidence="2" type="ORF">CDAR_254331</name>
    <name evidence="1" type="ORF">CDAR_368901</name>
</gene>
<dbReference type="Proteomes" id="UP001054837">
    <property type="component" value="Unassembled WGS sequence"/>
</dbReference>
<dbReference type="EMBL" id="BPLQ01011025">
    <property type="protein sequence ID" value="GIY54999.1"/>
    <property type="molecule type" value="Genomic_DNA"/>
</dbReference>
<proteinExistence type="predicted"/>
<protein>
    <submittedName>
        <fullName evidence="1">Uncharacterized protein</fullName>
    </submittedName>
</protein>
<evidence type="ECO:0000313" key="2">
    <source>
        <dbReference type="EMBL" id="GIY54999.1"/>
    </source>
</evidence>
<accession>A0AAV4NKD4</accession>
<comment type="caution">
    <text evidence="1">The sequence shown here is derived from an EMBL/GenBank/DDBJ whole genome shotgun (WGS) entry which is preliminary data.</text>
</comment>
<dbReference type="EMBL" id="BPLQ01001708">
    <property type="protein sequence ID" value="GIX84176.1"/>
    <property type="molecule type" value="Genomic_DNA"/>
</dbReference>
<keyword evidence="3" id="KW-1185">Reference proteome</keyword>
<reference evidence="1 3" key="1">
    <citation type="submission" date="2021-06" db="EMBL/GenBank/DDBJ databases">
        <title>Caerostris darwini draft genome.</title>
        <authorList>
            <person name="Kono N."/>
            <person name="Arakawa K."/>
        </authorList>
    </citation>
    <scope>NUCLEOTIDE SEQUENCE [LARGE SCALE GENOMIC DNA]</scope>
</reference>
<organism evidence="1 3">
    <name type="scientific">Caerostris darwini</name>
    <dbReference type="NCBI Taxonomy" id="1538125"/>
    <lineage>
        <taxon>Eukaryota</taxon>
        <taxon>Metazoa</taxon>
        <taxon>Ecdysozoa</taxon>
        <taxon>Arthropoda</taxon>
        <taxon>Chelicerata</taxon>
        <taxon>Arachnida</taxon>
        <taxon>Araneae</taxon>
        <taxon>Araneomorphae</taxon>
        <taxon>Entelegynae</taxon>
        <taxon>Araneoidea</taxon>
        <taxon>Araneidae</taxon>
        <taxon>Caerostris</taxon>
    </lineage>
</organism>
<sequence length="204" mass="22353">MGGHMKFAHGNRMHTSDMRFHIRSAGPELMVRDPALSGTHFGRGFIFSLLNSGTGGNKKRFFKEKNRKRRKGKKVISSNLSQLTPCSPDAWHGCADINLHSNTNPVKHQWSRISTKSNQVRRTDPSVRVIHLTIESPPIAISPSSLPIIQEAEIPSTTAEPQGPIGPRVTGYVISKGVGRGFVAEGLHPWKTTGWLADIDGSST</sequence>
<evidence type="ECO:0000313" key="1">
    <source>
        <dbReference type="EMBL" id="GIX84176.1"/>
    </source>
</evidence>
<dbReference type="AlphaFoldDB" id="A0AAV4NKD4"/>
<name>A0AAV4NKD4_9ARAC</name>
<evidence type="ECO:0000313" key="3">
    <source>
        <dbReference type="Proteomes" id="UP001054837"/>
    </source>
</evidence>